<organism evidence="1 2">
    <name type="scientific">Mycena albidolilacea</name>
    <dbReference type="NCBI Taxonomy" id="1033008"/>
    <lineage>
        <taxon>Eukaryota</taxon>
        <taxon>Fungi</taxon>
        <taxon>Dikarya</taxon>
        <taxon>Basidiomycota</taxon>
        <taxon>Agaricomycotina</taxon>
        <taxon>Agaricomycetes</taxon>
        <taxon>Agaricomycetidae</taxon>
        <taxon>Agaricales</taxon>
        <taxon>Marasmiineae</taxon>
        <taxon>Mycenaceae</taxon>
        <taxon>Mycena</taxon>
    </lineage>
</organism>
<sequence length="112" mass="12417">TWQSGPISDPRLIWGAKRGGHFHHCTTCGIILLTGKKKLGFCCGPEGSKFNDVQPLPPLPPEFDAFLTDLRLSHLSRILNLMISFSLKTTQPFPQIDGPPGFMAIQGCIYHR</sequence>
<accession>A0AAD6ZKK8</accession>
<dbReference type="EMBL" id="JARIHO010000041">
    <property type="protein sequence ID" value="KAJ7327533.1"/>
    <property type="molecule type" value="Genomic_DNA"/>
</dbReference>
<feature type="non-terminal residue" evidence="1">
    <location>
        <position position="1"/>
    </location>
</feature>
<feature type="non-terminal residue" evidence="1">
    <location>
        <position position="112"/>
    </location>
</feature>
<keyword evidence="2" id="KW-1185">Reference proteome</keyword>
<comment type="caution">
    <text evidence="1">The sequence shown here is derived from an EMBL/GenBank/DDBJ whole genome shotgun (WGS) entry which is preliminary data.</text>
</comment>
<proteinExistence type="predicted"/>
<evidence type="ECO:0000313" key="2">
    <source>
        <dbReference type="Proteomes" id="UP001218218"/>
    </source>
</evidence>
<name>A0AAD6ZKK8_9AGAR</name>
<evidence type="ECO:0000313" key="1">
    <source>
        <dbReference type="EMBL" id="KAJ7327533.1"/>
    </source>
</evidence>
<protein>
    <submittedName>
        <fullName evidence="1">Uncharacterized protein</fullName>
    </submittedName>
</protein>
<reference evidence="1" key="1">
    <citation type="submission" date="2023-03" db="EMBL/GenBank/DDBJ databases">
        <title>Massive genome expansion in bonnet fungi (Mycena s.s.) driven by repeated elements and novel gene families across ecological guilds.</title>
        <authorList>
            <consortium name="Lawrence Berkeley National Laboratory"/>
            <person name="Harder C.B."/>
            <person name="Miyauchi S."/>
            <person name="Viragh M."/>
            <person name="Kuo A."/>
            <person name="Thoen E."/>
            <person name="Andreopoulos B."/>
            <person name="Lu D."/>
            <person name="Skrede I."/>
            <person name="Drula E."/>
            <person name="Henrissat B."/>
            <person name="Morin E."/>
            <person name="Kohler A."/>
            <person name="Barry K."/>
            <person name="LaButti K."/>
            <person name="Morin E."/>
            <person name="Salamov A."/>
            <person name="Lipzen A."/>
            <person name="Mereny Z."/>
            <person name="Hegedus B."/>
            <person name="Baldrian P."/>
            <person name="Stursova M."/>
            <person name="Weitz H."/>
            <person name="Taylor A."/>
            <person name="Grigoriev I.V."/>
            <person name="Nagy L.G."/>
            <person name="Martin F."/>
            <person name="Kauserud H."/>
        </authorList>
    </citation>
    <scope>NUCLEOTIDE SEQUENCE</scope>
    <source>
        <strain evidence="1">CBHHK002</strain>
    </source>
</reference>
<dbReference type="AlphaFoldDB" id="A0AAD6ZKK8"/>
<dbReference type="Proteomes" id="UP001218218">
    <property type="component" value="Unassembled WGS sequence"/>
</dbReference>
<gene>
    <name evidence="1" type="ORF">DFH08DRAFT_673787</name>
</gene>